<gene>
    <name evidence="1" type="ORF">GCM10017083_06020</name>
</gene>
<proteinExistence type="predicted"/>
<name>A0A919CMP9_9PROT</name>
<protein>
    <recommendedName>
        <fullName evidence="3">PAS domain-containing protein</fullName>
    </recommendedName>
</protein>
<dbReference type="RefSeq" id="WP_189987413.1">
    <property type="nucleotide sequence ID" value="NZ_BMZS01000001.1"/>
</dbReference>
<organism evidence="1 2">
    <name type="scientific">Thalassobaculum fulvum</name>
    <dbReference type="NCBI Taxonomy" id="1633335"/>
    <lineage>
        <taxon>Bacteria</taxon>
        <taxon>Pseudomonadati</taxon>
        <taxon>Pseudomonadota</taxon>
        <taxon>Alphaproteobacteria</taxon>
        <taxon>Rhodospirillales</taxon>
        <taxon>Thalassobaculaceae</taxon>
        <taxon>Thalassobaculum</taxon>
    </lineage>
</organism>
<dbReference type="EMBL" id="BMZS01000001">
    <property type="protein sequence ID" value="GHD41493.1"/>
    <property type="molecule type" value="Genomic_DNA"/>
</dbReference>
<dbReference type="Pfam" id="PF07310">
    <property type="entry name" value="PAS_5"/>
    <property type="match status" value="1"/>
</dbReference>
<dbReference type="InterPro" id="IPR009922">
    <property type="entry name" value="DUF1457"/>
</dbReference>
<accession>A0A919CMP9</accession>
<evidence type="ECO:0000313" key="2">
    <source>
        <dbReference type="Proteomes" id="UP000630353"/>
    </source>
</evidence>
<reference evidence="1" key="2">
    <citation type="submission" date="2020-09" db="EMBL/GenBank/DDBJ databases">
        <authorList>
            <person name="Sun Q."/>
            <person name="Kim S."/>
        </authorList>
    </citation>
    <scope>NUCLEOTIDE SEQUENCE</scope>
    <source>
        <strain evidence="1">KCTC 42651</strain>
    </source>
</reference>
<dbReference type="Proteomes" id="UP000630353">
    <property type="component" value="Unassembled WGS sequence"/>
</dbReference>
<evidence type="ECO:0000313" key="1">
    <source>
        <dbReference type="EMBL" id="GHD41493.1"/>
    </source>
</evidence>
<keyword evidence="2" id="KW-1185">Reference proteome</keyword>
<evidence type="ECO:0008006" key="3">
    <source>
        <dbReference type="Google" id="ProtNLM"/>
    </source>
</evidence>
<comment type="caution">
    <text evidence="1">The sequence shown here is derived from an EMBL/GenBank/DDBJ whole genome shotgun (WGS) entry which is preliminary data.</text>
</comment>
<reference evidence="1" key="1">
    <citation type="journal article" date="2014" name="Int. J. Syst. Evol. Microbiol.">
        <title>Complete genome sequence of Corynebacterium casei LMG S-19264T (=DSM 44701T), isolated from a smear-ripened cheese.</title>
        <authorList>
            <consortium name="US DOE Joint Genome Institute (JGI-PGF)"/>
            <person name="Walter F."/>
            <person name="Albersmeier A."/>
            <person name="Kalinowski J."/>
            <person name="Ruckert C."/>
        </authorList>
    </citation>
    <scope>NUCLEOTIDE SEQUENCE</scope>
    <source>
        <strain evidence="1">KCTC 42651</strain>
    </source>
</reference>
<dbReference type="AlphaFoldDB" id="A0A919CMP9"/>
<sequence>MGKDAATSTDWHYARCPLDTAPWRLGPFEDLVGLWQDRRGGRRLPARADFDIEDFASWLGRVFIARIERDPFDLRFTLWGTQLRDWWRVDYTGRTLGELSSSPEAWQIERRYFQAMDDDPFLGIASGYLTLHGREHVKVVALDLPMSDGGDLTHVMSAHMQIGVARTLSNVLPDCPLVAVAGTER</sequence>